<feature type="compositionally biased region" description="Low complexity" evidence="1">
    <location>
        <begin position="194"/>
        <end position="225"/>
    </location>
</feature>
<feature type="transmembrane region" description="Helical" evidence="2">
    <location>
        <begin position="21"/>
        <end position="54"/>
    </location>
</feature>
<reference evidence="4" key="1">
    <citation type="submission" date="2022-11" db="UniProtKB">
        <authorList>
            <consortium name="WormBaseParasite"/>
        </authorList>
    </citation>
    <scope>IDENTIFICATION</scope>
</reference>
<name>A0A914VF70_9BILA</name>
<keyword evidence="2" id="KW-1133">Transmembrane helix</keyword>
<evidence type="ECO:0000313" key="4">
    <source>
        <dbReference type="WBParaSite" id="PSAMB.scaffold1883size26980.g15347.t1"/>
    </source>
</evidence>
<sequence length="327" mass="37776">MPLSNVQQLNEMFFNEFDKKYLCCCGAVHVKTGVLILIGLEGLVVLLAFIVSLIRGTSLVWPILFLIIDGVTIACAVLAIKKEQRKIMWPIIIWKIICAGFFILGILGLIVLALIGSAILTDNFAGSTWVIIVFALGLPMIILAAFQLWQLFVFFKSMRYLLEKNRAKVTPTLMYSNGNTRGNQRVIQMQPPTQQWQQPGPQWTTQESQPQQPIVQQQFQQSPHPFEQPPTFNLPYQSHTPVQQFHEPQQQLPEQSAPHHIERQLSNPQEVTAQYQQYQEHLLERQHQQLQAYHEKQEQLLLQVKHQQMQRQQSQKQLVETHLLHHS</sequence>
<evidence type="ECO:0000313" key="3">
    <source>
        <dbReference type="Proteomes" id="UP000887566"/>
    </source>
</evidence>
<feature type="transmembrane region" description="Helical" evidence="2">
    <location>
        <begin position="92"/>
        <end position="116"/>
    </location>
</feature>
<dbReference type="PANTHER" id="PTHR34851:SF5">
    <property type="entry name" value="MARVEL DOMAIN-CONTAINING PROTEIN"/>
    <property type="match status" value="1"/>
</dbReference>
<keyword evidence="2" id="KW-0812">Transmembrane</keyword>
<evidence type="ECO:0000256" key="1">
    <source>
        <dbReference type="SAM" id="MobiDB-lite"/>
    </source>
</evidence>
<keyword evidence="2" id="KW-0472">Membrane</keyword>
<organism evidence="3 4">
    <name type="scientific">Plectus sambesii</name>
    <dbReference type="NCBI Taxonomy" id="2011161"/>
    <lineage>
        <taxon>Eukaryota</taxon>
        <taxon>Metazoa</taxon>
        <taxon>Ecdysozoa</taxon>
        <taxon>Nematoda</taxon>
        <taxon>Chromadorea</taxon>
        <taxon>Plectida</taxon>
        <taxon>Plectina</taxon>
        <taxon>Plectoidea</taxon>
        <taxon>Plectidae</taxon>
        <taxon>Plectus</taxon>
    </lineage>
</organism>
<feature type="transmembrane region" description="Helical" evidence="2">
    <location>
        <begin position="128"/>
        <end position="155"/>
    </location>
</feature>
<proteinExistence type="predicted"/>
<accession>A0A914VF70</accession>
<dbReference type="PANTHER" id="PTHR34851">
    <property type="entry name" value="PROTEIN CBG05235-RELATED"/>
    <property type="match status" value="1"/>
</dbReference>
<dbReference type="AlphaFoldDB" id="A0A914VF70"/>
<keyword evidence="3" id="KW-1185">Reference proteome</keyword>
<feature type="transmembrane region" description="Helical" evidence="2">
    <location>
        <begin position="60"/>
        <end position="80"/>
    </location>
</feature>
<feature type="region of interest" description="Disordered" evidence="1">
    <location>
        <begin position="194"/>
        <end position="230"/>
    </location>
</feature>
<dbReference type="WBParaSite" id="PSAMB.scaffold1883size26980.g15347.t1">
    <property type="protein sequence ID" value="PSAMB.scaffold1883size26980.g15347.t1"/>
    <property type="gene ID" value="PSAMB.scaffold1883size26980.g15347"/>
</dbReference>
<protein>
    <submittedName>
        <fullName evidence="4">Uncharacterized protein</fullName>
    </submittedName>
</protein>
<dbReference type="Proteomes" id="UP000887566">
    <property type="component" value="Unplaced"/>
</dbReference>
<evidence type="ECO:0000256" key="2">
    <source>
        <dbReference type="SAM" id="Phobius"/>
    </source>
</evidence>